<sequence length="29" mass="3354">MNLNNDKNLKFLDTAEALQGKKSRNSCHY</sequence>
<proteinExistence type="predicted"/>
<comment type="caution">
    <text evidence="1">The sequence shown here is derived from an EMBL/GenBank/DDBJ whole genome shotgun (WGS) entry which is preliminary data.</text>
</comment>
<reference evidence="1 2" key="1">
    <citation type="submission" date="2013-09" db="EMBL/GenBank/DDBJ databases">
        <title>Draft Genome Sequence of five Lactobacillus helveticus strains CIRM-BIA 101T, 103, 104, 951 and 953 isolated from milk product.</title>
        <authorList>
            <person name="Valence F."/>
            <person name="Chuat V."/>
            <person name="Ma L."/>
            <person name="Creno S."/>
            <person name="Falentin H."/>
            <person name="Lortal S."/>
            <person name="Bizet C."/>
            <person name="Clermont D."/>
            <person name="Loux V."/>
            <person name="Bouchier C."/>
            <person name="Cousin S."/>
        </authorList>
    </citation>
    <scope>NUCLEOTIDE SEQUENCE [LARGE SCALE GENOMIC DNA]</scope>
    <source>
        <strain evidence="1 2">CIRM-BIA 953</strain>
    </source>
</reference>
<accession>U4QH64</accession>
<protein>
    <submittedName>
        <fullName evidence="1">Uncharacterized protein</fullName>
    </submittedName>
</protein>
<dbReference type="Proteomes" id="UP000017243">
    <property type="component" value="Unassembled WGS sequence"/>
</dbReference>
<dbReference type="EMBL" id="CBUH010000109">
    <property type="protein sequence ID" value="CDI42466.1"/>
    <property type="molecule type" value="Genomic_DNA"/>
</dbReference>
<gene>
    <name evidence="1" type="ORF">LHCIRMBIA953_01756</name>
</gene>
<name>U4QH64_LACHE</name>
<evidence type="ECO:0000313" key="1">
    <source>
        <dbReference type="EMBL" id="CDI42466.1"/>
    </source>
</evidence>
<dbReference type="AlphaFoldDB" id="U4QH64"/>
<organism evidence="1 2">
    <name type="scientific">Lactobacillus helveticus CIRM-BIA 953</name>
    <dbReference type="NCBI Taxonomy" id="1226335"/>
    <lineage>
        <taxon>Bacteria</taxon>
        <taxon>Bacillati</taxon>
        <taxon>Bacillota</taxon>
        <taxon>Bacilli</taxon>
        <taxon>Lactobacillales</taxon>
        <taxon>Lactobacillaceae</taxon>
        <taxon>Lactobacillus</taxon>
    </lineage>
</organism>
<evidence type="ECO:0000313" key="2">
    <source>
        <dbReference type="Proteomes" id="UP000017243"/>
    </source>
</evidence>